<feature type="region of interest" description="Disordered" evidence="6">
    <location>
        <begin position="398"/>
        <end position="421"/>
    </location>
</feature>
<evidence type="ECO:0000256" key="4">
    <source>
        <dbReference type="ARBA" id="ARBA00023163"/>
    </source>
</evidence>
<dbReference type="Pfam" id="PF00010">
    <property type="entry name" value="HLH"/>
    <property type="match status" value="1"/>
</dbReference>
<evidence type="ECO:0000256" key="6">
    <source>
        <dbReference type="SAM" id="MobiDB-lite"/>
    </source>
</evidence>
<dbReference type="GO" id="GO:0046983">
    <property type="term" value="F:protein dimerization activity"/>
    <property type="evidence" value="ECO:0007669"/>
    <property type="project" value="InterPro"/>
</dbReference>
<proteinExistence type="predicted"/>
<evidence type="ECO:0000313" key="8">
    <source>
        <dbReference type="EMBL" id="ODN77180.1"/>
    </source>
</evidence>
<dbReference type="GeneID" id="30157013"/>
<feature type="region of interest" description="Disordered" evidence="6">
    <location>
        <begin position="281"/>
        <end position="328"/>
    </location>
</feature>
<feature type="compositionally biased region" description="Low complexity" evidence="6">
    <location>
        <begin position="228"/>
        <end position="237"/>
    </location>
</feature>
<reference evidence="8 9" key="1">
    <citation type="submission" date="2016-06" db="EMBL/GenBank/DDBJ databases">
        <title>Evolution of pathogenesis and genome organization in the Tremellales.</title>
        <authorList>
            <person name="Cuomo C."/>
            <person name="Litvintseva A."/>
            <person name="Heitman J."/>
            <person name="Chen Y."/>
            <person name="Sun S."/>
            <person name="Springer D."/>
            <person name="Dromer F."/>
            <person name="Young S."/>
            <person name="Zeng Q."/>
            <person name="Chapman S."/>
            <person name="Gujja S."/>
            <person name="Saif S."/>
            <person name="Birren B."/>
        </authorList>
    </citation>
    <scope>NUCLEOTIDE SEQUENCE [LARGE SCALE GENOMIC DNA]</scope>
    <source>
        <strain evidence="8 9">CBS 6039</strain>
    </source>
</reference>
<accession>A0A1E3HLG5</accession>
<dbReference type="EMBL" id="AWGJ01000008">
    <property type="protein sequence ID" value="ODN77180.1"/>
    <property type="molecule type" value="Genomic_DNA"/>
</dbReference>
<feature type="region of interest" description="Disordered" evidence="6">
    <location>
        <begin position="506"/>
        <end position="533"/>
    </location>
</feature>
<dbReference type="STRING" id="1295533.A0A1E3HLG5"/>
<dbReference type="GO" id="GO:0090575">
    <property type="term" value="C:RNA polymerase II transcription regulator complex"/>
    <property type="evidence" value="ECO:0007669"/>
    <property type="project" value="TreeGrafter"/>
</dbReference>
<dbReference type="PANTHER" id="PTHR10328:SF3">
    <property type="entry name" value="PROTEIN MAX"/>
    <property type="match status" value="1"/>
</dbReference>
<keyword evidence="5" id="KW-0539">Nucleus</keyword>
<keyword evidence="9" id="KW-1185">Reference proteome</keyword>
<dbReference type="Proteomes" id="UP000094065">
    <property type="component" value="Unassembled WGS sequence"/>
</dbReference>
<evidence type="ECO:0000256" key="3">
    <source>
        <dbReference type="ARBA" id="ARBA00023159"/>
    </source>
</evidence>
<dbReference type="CDD" id="cd00083">
    <property type="entry name" value="bHLH_SF"/>
    <property type="match status" value="1"/>
</dbReference>
<feature type="domain" description="BHLH" evidence="7">
    <location>
        <begin position="55"/>
        <end position="107"/>
    </location>
</feature>
<feature type="compositionally biased region" description="Low complexity" evidence="6">
    <location>
        <begin position="1"/>
        <end position="16"/>
    </location>
</feature>
<feature type="compositionally biased region" description="Low complexity" evidence="6">
    <location>
        <begin position="292"/>
        <end position="311"/>
    </location>
</feature>
<dbReference type="InterPro" id="IPR036638">
    <property type="entry name" value="HLH_DNA-bd_sf"/>
</dbReference>
<protein>
    <recommendedName>
        <fullName evidence="7">BHLH domain-containing protein</fullName>
    </recommendedName>
</protein>
<evidence type="ECO:0000313" key="9">
    <source>
        <dbReference type="Proteomes" id="UP000094065"/>
    </source>
</evidence>
<feature type="compositionally biased region" description="Polar residues" evidence="6">
    <location>
        <begin position="247"/>
        <end position="261"/>
    </location>
</feature>
<keyword evidence="2" id="KW-0238">DNA-binding</keyword>
<organism evidence="8 9">
    <name type="scientific">Cryptococcus amylolentus CBS 6039</name>
    <dbReference type="NCBI Taxonomy" id="1295533"/>
    <lineage>
        <taxon>Eukaryota</taxon>
        <taxon>Fungi</taxon>
        <taxon>Dikarya</taxon>
        <taxon>Basidiomycota</taxon>
        <taxon>Agaricomycotina</taxon>
        <taxon>Tremellomycetes</taxon>
        <taxon>Tremellales</taxon>
        <taxon>Cryptococcaceae</taxon>
        <taxon>Cryptococcus</taxon>
    </lineage>
</organism>
<dbReference type="GO" id="GO:0003700">
    <property type="term" value="F:DNA-binding transcription factor activity"/>
    <property type="evidence" value="ECO:0007669"/>
    <property type="project" value="TreeGrafter"/>
</dbReference>
<evidence type="ECO:0000256" key="5">
    <source>
        <dbReference type="ARBA" id="ARBA00023242"/>
    </source>
</evidence>
<dbReference type="InterPro" id="IPR011598">
    <property type="entry name" value="bHLH_dom"/>
</dbReference>
<evidence type="ECO:0000256" key="2">
    <source>
        <dbReference type="ARBA" id="ARBA00023125"/>
    </source>
</evidence>
<dbReference type="RefSeq" id="XP_018992554.1">
    <property type="nucleotide sequence ID" value="XM_019140063.1"/>
</dbReference>
<dbReference type="PANTHER" id="PTHR10328">
    <property type="entry name" value="PROTEIN MAX MYC-ASSOCIATED FACTOR X"/>
    <property type="match status" value="1"/>
</dbReference>
<feature type="compositionally biased region" description="Polar residues" evidence="6">
    <location>
        <begin position="281"/>
        <end position="291"/>
    </location>
</feature>
<feature type="compositionally biased region" description="Basic and acidic residues" evidence="6">
    <location>
        <begin position="52"/>
        <end position="64"/>
    </location>
</feature>
<feature type="compositionally biased region" description="Low complexity" evidence="6">
    <location>
        <begin position="398"/>
        <end position="408"/>
    </location>
</feature>
<feature type="region of interest" description="Disordered" evidence="6">
    <location>
        <begin position="1"/>
        <end position="64"/>
    </location>
</feature>
<feature type="compositionally biased region" description="Gly residues" evidence="6">
    <location>
        <begin position="409"/>
        <end position="419"/>
    </location>
</feature>
<dbReference type="OrthoDB" id="8964853at2759"/>
<dbReference type="PROSITE" id="PS50888">
    <property type="entry name" value="BHLH"/>
    <property type="match status" value="1"/>
</dbReference>
<feature type="region of interest" description="Disordered" evidence="6">
    <location>
        <begin position="228"/>
        <end position="269"/>
    </location>
</feature>
<dbReference type="GO" id="GO:0045944">
    <property type="term" value="P:positive regulation of transcription by RNA polymerase II"/>
    <property type="evidence" value="ECO:0007669"/>
    <property type="project" value="TreeGrafter"/>
</dbReference>
<sequence length="533" mass="55659">MLSPTSTSPVSPGTYSNPITRDPLSYHSLPSLPPSAPGAGAKPKPKPRKRVNTAEKRSQHNAIERARRETLNSKFIVLARLLPSLADARRPSKSAIVNGSIKHLAYQREQRLLAARLLREVWGEREELIREVNQWRGMNGYPKKEGRGGGGEGEWGEEMEEVLGVEKEAFGTFAGMEEGEEGEDEDVAGAGAGAGNGLITPRESIDKLPFAPWPGPEYYTMPNYPSSTSLTSTSASANGNGNGPFLSDTSTSAPASEQSPMTFHHHPALTPPLSAVETQTMYSHTPSGSPASSHRSQSLSLSHSQSQGQQGEDVKPSVTPQSFSAVPGVSGVQGAQMMALQQQYFVNQSLHAQAQAHAHGHSPFHPSLYGHAQAQGGQQGGQGYESFLASRGYTSLFSSQSQGQDQVQGGKGQGQGQGQDGQDVFTQQLLASIFPSGGMAAAAAESARFVHPSSSSSHGQGQGQGGQVSLGDLQKAVRTGMGLGYGMSGMSGMGIGGCQWAAEVSNSNAGGSTSPSSSNGNAANANATAVEGF</sequence>
<dbReference type="SUPFAM" id="SSF47459">
    <property type="entry name" value="HLH, helix-loop-helix DNA-binding domain"/>
    <property type="match status" value="1"/>
</dbReference>
<comment type="caution">
    <text evidence="8">The sequence shown here is derived from an EMBL/GenBank/DDBJ whole genome shotgun (WGS) entry which is preliminary data.</text>
</comment>
<dbReference type="SMART" id="SM00353">
    <property type="entry name" value="HLH"/>
    <property type="match status" value="1"/>
</dbReference>
<dbReference type="GO" id="GO:0003677">
    <property type="term" value="F:DNA binding"/>
    <property type="evidence" value="ECO:0007669"/>
    <property type="project" value="UniProtKB-KW"/>
</dbReference>
<keyword evidence="1" id="KW-0805">Transcription regulation</keyword>
<gene>
    <name evidence="8" type="ORF">L202_05704</name>
</gene>
<feature type="region of interest" description="Disordered" evidence="6">
    <location>
        <begin position="449"/>
        <end position="468"/>
    </location>
</feature>
<dbReference type="AlphaFoldDB" id="A0A1E3HLG5"/>
<keyword evidence="4" id="KW-0804">Transcription</keyword>
<evidence type="ECO:0000256" key="1">
    <source>
        <dbReference type="ARBA" id="ARBA00023015"/>
    </source>
</evidence>
<keyword evidence="3" id="KW-0010">Activator</keyword>
<name>A0A1E3HLG5_9TREE</name>
<evidence type="ECO:0000259" key="7">
    <source>
        <dbReference type="PROSITE" id="PS50888"/>
    </source>
</evidence>
<feature type="region of interest" description="Disordered" evidence="6">
    <location>
        <begin position="356"/>
        <end position="385"/>
    </location>
</feature>
<dbReference type="Gene3D" id="4.10.280.10">
    <property type="entry name" value="Helix-loop-helix DNA-binding domain"/>
    <property type="match status" value="1"/>
</dbReference>